<evidence type="ECO:0008006" key="4">
    <source>
        <dbReference type="Google" id="ProtNLM"/>
    </source>
</evidence>
<evidence type="ECO:0000313" key="2">
    <source>
        <dbReference type="EMBL" id="PPK88292.1"/>
    </source>
</evidence>
<sequence length="230" mass="25718">MTSHLRFGAKFFLLLGLLSTSFRGGAQSPLDVGVHLTPQVRYITSSPADLRQTTIPTVGEDGLAVGFGGGGYLEYEFAPGWSARGGVDFSYKRNHYTVKRTFTETGEVVEGHNRIAYASIEVPVSLVYHFDYLRHDNRYLIGVGTTLNRWNGAPTFRTRFFRKGTVDEPVSVAKHTFTVFGGYEHPVSRAFVLSFEPYLTYVPSEFLLETASRSKIFLESGLSVRLRLDN</sequence>
<dbReference type="Proteomes" id="UP000237662">
    <property type="component" value="Unassembled WGS sequence"/>
</dbReference>
<dbReference type="RefSeq" id="WP_104418847.1">
    <property type="nucleotide sequence ID" value="NZ_PTJC01000005.1"/>
</dbReference>
<dbReference type="EMBL" id="PTJC01000005">
    <property type="protein sequence ID" value="PPK88292.1"/>
    <property type="molecule type" value="Genomic_DNA"/>
</dbReference>
<evidence type="ECO:0000313" key="3">
    <source>
        <dbReference type="Proteomes" id="UP000237662"/>
    </source>
</evidence>
<gene>
    <name evidence="2" type="ORF">CLV84_1257</name>
</gene>
<name>A0A2S6I9Y7_9BACT</name>
<keyword evidence="1" id="KW-0732">Signal</keyword>
<comment type="caution">
    <text evidence="2">The sequence shown here is derived from an EMBL/GenBank/DDBJ whole genome shotgun (WGS) entry which is preliminary data.</text>
</comment>
<proteinExistence type="predicted"/>
<evidence type="ECO:0000256" key="1">
    <source>
        <dbReference type="SAM" id="SignalP"/>
    </source>
</evidence>
<reference evidence="2 3" key="1">
    <citation type="submission" date="2018-02" db="EMBL/GenBank/DDBJ databases">
        <title>Genomic Encyclopedia of Archaeal and Bacterial Type Strains, Phase II (KMG-II): from individual species to whole genera.</title>
        <authorList>
            <person name="Goeker M."/>
        </authorList>
    </citation>
    <scope>NUCLEOTIDE SEQUENCE [LARGE SCALE GENOMIC DNA]</scope>
    <source>
        <strain evidence="2 3">DSM 29526</strain>
    </source>
</reference>
<dbReference type="OrthoDB" id="1491904at2"/>
<accession>A0A2S6I9Y7</accession>
<feature type="chain" id="PRO_5015722276" description="Outer membrane protein with beta-barrel domain" evidence="1">
    <location>
        <begin position="27"/>
        <end position="230"/>
    </location>
</feature>
<protein>
    <recommendedName>
        <fullName evidence="4">Outer membrane protein with beta-barrel domain</fullName>
    </recommendedName>
</protein>
<dbReference type="AlphaFoldDB" id="A0A2S6I9Y7"/>
<keyword evidence="3" id="KW-1185">Reference proteome</keyword>
<feature type="signal peptide" evidence="1">
    <location>
        <begin position="1"/>
        <end position="26"/>
    </location>
</feature>
<organism evidence="2 3">
    <name type="scientific">Neolewinella xylanilytica</name>
    <dbReference type="NCBI Taxonomy" id="1514080"/>
    <lineage>
        <taxon>Bacteria</taxon>
        <taxon>Pseudomonadati</taxon>
        <taxon>Bacteroidota</taxon>
        <taxon>Saprospiria</taxon>
        <taxon>Saprospirales</taxon>
        <taxon>Lewinellaceae</taxon>
        <taxon>Neolewinella</taxon>
    </lineage>
</organism>